<keyword evidence="3" id="KW-1185">Reference proteome</keyword>
<evidence type="ECO:0000259" key="1">
    <source>
        <dbReference type="Pfam" id="PF02036"/>
    </source>
</evidence>
<dbReference type="EMBL" id="CP017448">
    <property type="protein sequence ID" value="AOV17410.1"/>
    <property type="molecule type" value="Genomic_DNA"/>
</dbReference>
<dbReference type="RefSeq" id="WP_070072962.1">
    <property type="nucleotide sequence ID" value="NZ_CP017448.1"/>
</dbReference>
<protein>
    <recommendedName>
        <fullName evidence="1">SCP2 domain-containing protein</fullName>
    </recommendedName>
</protein>
<dbReference type="InterPro" id="IPR036527">
    <property type="entry name" value="SCP2_sterol-bd_dom_sf"/>
</dbReference>
<organism evidence="2 3">
    <name type="scientific">Acidihalobacter aeolianus</name>
    <dbReference type="NCBI Taxonomy" id="2792603"/>
    <lineage>
        <taxon>Bacteria</taxon>
        <taxon>Pseudomonadati</taxon>
        <taxon>Pseudomonadota</taxon>
        <taxon>Gammaproteobacteria</taxon>
        <taxon>Chromatiales</taxon>
        <taxon>Ectothiorhodospiraceae</taxon>
        <taxon>Acidihalobacter</taxon>
    </lineage>
</organism>
<reference evidence="2 3" key="1">
    <citation type="submission" date="2016-09" db="EMBL/GenBank/DDBJ databases">
        <title>Acidihalobacter prosperus V6 (DSM14174).</title>
        <authorList>
            <person name="Khaleque H.N."/>
            <person name="Ramsay J.P."/>
            <person name="Murphy R.J.T."/>
            <person name="Kaksonen A.H."/>
            <person name="Boxall N.J."/>
            <person name="Watkin E.L.J."/>
        </authorList>
    </citation>
    <scope>NUCLEOTIDE SEQUENCE [LARGE SCALE GENOMIC DNA]</scope>
    <source>
        <strain evidence="2 3">V6</strain>
    </source>
</reference>
<sequence>MPHHASPPAATVGAASSHPLALLLRVTPNALHGIALARGFNLAVDRQALAARAADLEGRHIGIQIEDTGNHWCFRIYRDRLYYVRSEIEDCDVRIRGSLEDFLRLALRLEDPDTLFFHRRLIIEGATETGLAVKNLLDSLDFDLEARLAELPGPAPAKRLAGKAVRSPAAQRVHRLVVRAIAPRDRSESI</sequence>
<accession>A0A1D8K8Y6</accession>
<dbReference type="Pfam" id="PF02036">
    <property type="entry name" value="SCP2"/>
    <property type="match status" value="1"/>
</dbReference>
<dbReference type="AlphaFoldDB" id="A0A1D8K8Y6"/>
<name>A0A1D8K8Y6_9GAMM</name>
<evidence type="ECO:0000313" key="2">
    <source>
        <dbReference type="EMBL" id="AOV17410.1"/>
    </source>
</evidence>
<proteinExistence type="predicted"/>
<evidence type="ECO:0000313" key="3">
    <source>
        <dbReference type="Proteomes" id="UP000095342"/>
    </source>
</evidence>
<dbReference type="Proteomes" id="UP000095342">
    <property type="component" value="Chromosome"/>
</dbReference>
<dbReference type="KEGG" id="aaeo:BJI67_10380"/>
<dbReference type="Gene3D" id="3.30.1050.10">
    <property type="entry name" value="SCP2 sterol-binding domain"/>
    <property type="match status" value="1"/>
</dbReference>
<feature type="domain" description="SCP2" evidence="1">
    <location>
        <begin position="45"/>
        <end position="138"/>
    </location>
</feature>
<dbReference type="InterPro" id="IPR003033">
    <property type="entry name" value="SCP2_sterol-bd_dom"/>
</dbReference>
<gene>
    <name evidence="2" type="ORF">BJI67_10380</name>
</gene>
<dbReference type="SUPFAM" id="SSF55718">
    <property type="entry name" value="SCP-like"/>
    <property type="match status" value="1"/>
</dbReference>